<organism evidence="1">
    <name type="scientific">Notodromas monacha</name>
    <dbReference type="NCBI Taxonomy" id="399045"/>
    <lineage>
        <taxon>Eukaryota</taxon>
        <taxon>Metazoa</taxon>
        <taxon>Ecdysozoa</taxon>
        <taxon>Arthropoda</taxon>
        <taxon>Crustacea</taxon>
        <taxon>Oligostraca</taxon>
        <taxon>Ostracoda</taxon>
        <taxon>Podocopa</taxon>
        <taxon>Podocopida</taxon>
        <taxon>Cypridocopina</taxon>
        <taxon>Cypridoidea</taxon>
        <taxon>Cyprididae</taxon>
        <taxon>Notodromas</taxon>
    </lineage>
</organism>
<protein>
    <submittedName>
        <fullName evidence="1">Uncharacterized protein</fullName>
    </submittedName>
</protein>
<sequence length="102" mass="12157">MMIEIYNWKFGPLQEFDCPKNETKKSEKFRHHSGSEKPGEKFVILRQRSQQQGKRGFKGVPLLYQFRHALKNKKKPAFIENSRSEKNYHREAKDQAFIFPDA</sequence>
<name>A0A7R9BV56_9CRUS</name>
<evidence type="ECO:0000313" key="1">
    <source>
        <dbReference type="EMBL" id="CAD7282179.1"/>
    </source>
</evidence>
<reference evidence="1" key="1">
    <citation type="submission" date="2020-11" db="EMBL/GenBank/DDBJ databases">
        <authorList>
            <person name="Tran Van P."/>
        </authorList>
    </citation>
    <scope>NUCLEOTIDE SEQUENCE</scope>
</reference>
<evidence type="ECO:0000313" key="2">
    <source>
        <dbReference type="Proteomes" id="UP000678499"/>
    </source>
</evidence>
<dbReference type="EMBL" id="OA885596">
    <property type="protein sequence ID" value="CAD7282179.1"/>
    <property type="molecule type" value="Genomic_DNA"/>
</dbReference>
<gene>
    <name evidence="1" type="ORF">NMOB1V02_LOCUS9809</name>
</gene>
<keyword evidence="2" id="KW-1185">Reference proteome</keyword>
<proteinExistence type="predicted"/>
<feature type="non-terminal residue" evidence="1">
    <location>
        <position position="1"/>
    </location>
</feature>
<dbReference type="Proteomes" id="UP000678499">
    <property type="component" value="Unassembled WGS sequence"/>
</dbReference>
<accession>A0A7R9BV56</accession>
<dbReference type="EMBL" id="CAJPEX010003559">
    <property type="protein sequence ID" value="CAG0922331.1"/>
    <property type="molecule type" value="Genomic_DNA"/>
</dbReference>
<dbReference type="AlphaFoldDB" id="A0A7R9BV56"/>